<comment type="caution">
    <text evidence="2">The sequence shown here is derived from an EMBL/GenBank/DDBJ whole genome shotgun (WGS) entry which is preliminary data.</text>
</comment>
<keyword evidence="3" id="KW-1185">Reference proteome</keyword>
<evidence type="ECO:0000313" key="2">
    <source>
        <dbReference type="EMBL" id="RUO18239.1"/>
    </source>
</evidence>
<proteinExistence type="predicted"/>
<protein>
    <submittedName>
        <fullName evidence="2">Transcriptional regulator</fullName>
    </submittedName>
</protein>
<dbReference type="Proteomes" id="UP000288212">
    <property type="component" value="Unassembled WGS sequence"/>
</dbReference>
<feature type="domain" description="HTH cro/C1-type" evidence="1">
    <location>
        <begin position="11"/>
        <end position="65"/>
    </location>
</feature>
<dbReference type="PROSITE" id="PS50943">
    <property type="entry name" value="HTH_CROC1"/>
    <property type="match status" value="1"/>
</dbReference>
<dbReference type="GO" id="GO:0003677">
    <property type="term" value="F:DNA binding"/>
    <property type="evidence" value="ECO:0007669"/>
    <property type="project" value="InterPro"/>
</dbReference>
<name>A0A432VPX0_9GAMM</name>
<dbReference type="AlphaFoldDB" id="A0A432VPX0"/>
<dbReference type="EMBL" id="PIPI01000010">
    <property type="protein sequence ID" value="RUO18239.1"/>
    <property type="molecule type" value="Genomic_DNA"/>
</dbReference>
<sequence length="86" mass="9864">MATRIEIGNAIRERRKELGYTQQALSELTGVHKSTISEIENGRFSGSFDIFERLLDSVNLQFEVSSKTHRLPDWDDIDSLFSEDES</sequence>
<dbReference type="CDD" id="cd00093">
    <property type="entry name" value="HTH_XRE"/>
    <property type="match status" value="1"/>
</dbReference>
<reference evidence="2 3" key="1">
    <citation type="journal article" date="2011" name="Front. Microbiol.">
        <title>Genomic signatures of strain selection and enhancement in Bacillus atrophaeus var. globigii, a historical biowarfare simulant.</title>
        <authorList>
            <person name="Gibbons H.S."/>
            <person name="Broomall S.M."/>
            <person name="McNew L.A."/>
            <person name="Daligault H."/>
            <person name="Chapman C."/>
            <person name="Bruce D."/>
            <person name="Karavis M."/>
            <person name="Krepps M."/>
            <person name="McGregor P.A."/>
            <person name="Hong C."/>
            <person name="Park K.H."/>
            <person name="Akmal A."/>
            <person name="Feldman A."/>
            <person name="Lin J.S."/>
            <person name="Chang W.E."/>
            <person name="Higgs B.W."/>
            <person name="Demirev P."/>
            <person name="Lindquist J."/>
            <person name="Liem A."/>
            <person name="Fochler E."/>
            <person name="Read T.D."/>
            <person name="Tapia R."/>
            <person name="Johnson S."/>
            <person name="Bishop-Lilly K.A."/>
            <person name="Detter C."/>
            <person name="Han C."/>
            <person name="Sozhamannan S."/>
            <person name="Rosenzweig C.N."/>
            <person name="Skowronski E.W."/>
        </authorList>
    </citation>
    <scope>NUCLEOTIDE SEQUENCE [LARGE SCALE GENOMIC DNA]</scope>
    <source>
        <strain evidence="2 3">AK5</strain>
    </source>
</reference>
<evidence type="ECO:0000259" key="1">
    <source>
        <dbReference type="PROSITE" id="PS50943"/>
    </source>
</evidence>
<dbReference type="InterPro" id="IPR001387">
    <property type="entry name" value="Cro/C1-type_HTH"/>
</dbReference>
<evidence type="ECO:0000313" key="3">
    <source>
        <dbReference type="Proteomes" id="UP000288212"/>
    </source>
</evidence>
<dbReference type="Pfam" id="PF01381">
    <property type="entry name" value="HTH_3"/>
    <property type="match status" value="1"/>
</dbReference>
<accession>A0A432VPX0</accession>
<dbReference type="SUPFAM" id="SSF47413">
    <property type="entry name" value="lambda repressor-like DNA-binding domains"/>
    <property type="match status" value="1"/>
</dbReference>
<dbReference type="RefSeq" id="WP_126794296.1">
    <property type="nucleotide sequence ID" value="NZ_PIPI01000010.1"/>
</dbReference>
<dbReference type="OrthoDB" id="2986852at2"/>
<dbReference type="SMART" id="SM00530">
    <property type="entry name" value="HTH_XRE"/>
    <property type="match status" value="1"/>
</dbReference>
<dbReference type="InterPro" id="IPR010982">
    <property type="entry name" value="Lambda_DNA-bd_dom_sf"/>
</dbReference>
<gene>
    <name evidence="2" type="ORF">CWE06_11340</name>
</gene>
<organism evidence="2 3">
    <name type="scientific">Aliidiomarina haloalkalitolerans</name>
    <dbReference type="NCBI Taxonomy" id="859059"/>
    <lineage>
        <taxon>Bacteria</taxon>
        <taxon>Pseudomonadati</taxon>
        <taxon>Pseudomonadota</taxon>
        <taxon>Gammaproteobacteria</taxon>
        <taxon>Alteromonadales</taxon>
        <taxon>Idiomarinaceae</taxon>
        <taxon>Aliidiomarina</taxon>
    </lineage>
</organism>
<dbReference type="Gene3D" id="1.10.260.40">
    <property type="entry name" value="lambda repressor-like DNA-binding domains"/>
    <property type="match status" value="1"/>
</dbReference>